<dbReference type="EMBL" id="KV784374">
    <property type="protein sequence ID" value="OEU09819.1"/>
    <property type="molecule type" value="Genomic_DNA"/>
</dbReference>
<sequence>MHRHSFIFVVVITLLLVASAPTTNASLLRGHNKIDRGDDSRQIPNAQKETKRRLESEYSVKKAKYPQKGDNPPQQDVTLGNKLLDAYEKSVDLGTIKNPSSSSNPTSQKETDPIATLIAETITAALSKMGGGKEGQHMKIRIENDIIGNTFANTNINGLNFSPVITVTNDMHDSLHDNNKAHSDKGNVFRQNGVADFTGALQDNNNAFSTDGDVLRQNGVISGGTGDDDTSSDTAATPSGNFDGGLAAGSVVGDDTAFTSTVATVATDSNNDDEDSIIIINRIINNTFTTNKQNGLIVTPKIDVENNMSNALYNNNGATSIDGDVRRQNGVADFTNALKGNNNAYSKKGDVVRQNGIITAGDFTAEDAQDLLDSLLDFLKDLESFLPNLAGLIEELFNGVINVLETLIVKAGSNILPSELLLSISPNESKSGMKFKDAMQIQDYLLDFLSEIKANGNVMVLFEPITSFLESIPEILKEQDGKEQQFQEDASPFPPGFEELPEAKEDGKEQQVEEDASPFPSGFEELPEEEDGMESQVQEDASPFPSGFDEVEPKHSNEDYNKGRNIPLQKNDNNNNNNNNNRRRHLRRRNNGSPRNNNANNSERRRLGKGDDVANNNNGSSAAGTSNNNSNKCSESNLIGSSISEETSAGGDHIFTGLAVGMVASNMKLEQSISDSVEGFVADLSDFF</sequence>
<feature type="compositionally biased region" description="Basic and acidic residues" evidence="1">
    <location>
        <begin position="32"/>
        <end position="41"/>
    </location>
</feature>
<feature type="signal peptide" evidence="2">
    <location>
        <begin position="1"/>
        <end position="25"/>
    </location>
</feature>
<feature type="compositionally biased region" description="Basic and acidic residues" evidence="1">
    <location>
        <begin position="501"/>
        <end position="511"/>
    </location>
</feature>
<dbReference type="InParanoid" id="A0A1E7EVD8"/>
<dbReference type="AlphaFoldDB" id="A0A1E7EVD8"/>
<name>A0A1E7EVD8_9STRA</name>
<evidence type="ECO:0000256" key="2">
    <source>
        <dbReference type="SAM" id="SignalP"/>
    </source>
</evidence>
<evidence type="ECO:0000313" key="4">
    <source>
        <dbReference type="Proteomes" id="UP000095751"/>
    </source>
</evidence>
<reference evidence="3 4" key="1">
    <citation type="submission" date="2016-09" db="EMBL/GenBank/DDBJ databases">
        <title>Extensive genetic diversity and differential bi-allelic expression allows diatom success in the polar Southern Ocean.</title>
        <authorList>
            <consortium name="DOE Joint Genome Institute"/>
            <person name="Mock T."/>
            <person name="Otillar R.P."/>
            <person name="Strauss J."/>
            <person name="Dupont C."/>
            <person name="Frickenhaus S."/>
            <person name="Maumus F."/>
            <person name="Mcmullan M."/>
            <person name="Sanges R."/>
            <person name="Schmutz J."/>
            <person name="Toseland A."/>
            <person name="Valas R."/>
            <person name="Veluchamy A."/>
            <person name="Ward B.J."/>
            <person name="Allen A."/>
            <person name="Barry K."/>
            <person name="Falciatore A."/>
            <person name="Ferrante M."/>
            <person name="Fortunato A.E."/>
            <person name="Gloeckner G."/>
            <person name="Gruber A."/>
            <person name="Hipkin R."/>
            <person name="Janech M."/>
            <person name="Kroth P."/>
            <person name="Leese F."/>
            <person name="Lindquist E."/>
            <person name="Lyon B.R."/>
            <person name="Martin J."/>
            <person name="Mayer C."/>
            <person name="Parker M."/>
            <person name="Quesneville H."/>
            <person name="Raymond J."/>
            <person name="Uhlig C."/>
            <person name="Valentin K.U."/>
            <person name="Worden A.Z."/>
            <person name="Armbrust E.V."/>
            <person name="Bowler C."/>
            <person name="Green B."/>
            <person name="Moulton V."/>
            <person name="Van Oosterhout C."/>
            <person name="Grigoriev I."/>
        </authorList>
    </citation>
    <scope>NUCLEOTIDE SEQUENCE [LARGE SCALE GENOMIC DNA]</scope>
    <source>
        <strain evidence="3 4">CCMP1102</strain>
    </source>
</reference>
<feature type="compositionally biased region" description="Basic and acidic residues" evidence="1">
    <location>
        <begin position="551"/>
        <end position="562"/>
    </location>
</feature>
<dbReference type="OrthoDB" id="10644109at2759"/>
<evidence type="ECO:0000256" key="1">
    <source>
        <dbReference type="SAM" id="MobiDB-lite"/>
    </source>
</evidence>
<feature type="region of interest" description="Disordered" evidence="1">
    <location>
        <begin position="208"/>
        <end position="241"/>
    </location>
</feature>
<feature type="compositionally biased region" description="Low complexity" evidence="1">
    <location>
        <begin position="614"/>
        <end position="635"/>
    </location>
</feature>
<keyword evidence="2" id="KW-0732">Signal</keyword>
<feature type="region of interest" description="Disordered" evidence="1">
    <location>
        <begin position="479"/>
        <end position="635"/>
    </location>
</feature>
<feature type="compositionally biased region" description="Basic residues" evidence="1">
    <location>
        <begin position="581"/>
        <end position="590"/>
    </location>
</feature>
<proteinExistence type="predicted"/>
<gene>
    <name evidence="3" type="ORF">FRACYDRAFT_248077</name>
</gene>
<keyword evidence="4" id="KW-1185">Reference proteome</keyword>
<feature type="compositionally biased region" description="Low complexity" evidence="1">
    <location>
        <begin position="571"/>
        <end position="580"/>
    </location>
</feature>
<evidence type="ECO:0000313" key="3">
    <source>
        <dbReference type="EMBL" id="OEU09819.1"/>
    </source>
</evidence>
<dbReference type="Proteomes" id="UP000095751">
    <property type="component" value="Unassembled WGS sequence"/>
</dbReference>
<feature type="chain" id="PRO_5009192388" evidence="2">
    <location>
        <begin position="26"/>
        <end position="688"/>
    </location>
</feature>
<organism evidence="3 4">
    <name type="scientific">Fragilariopsis cylindrus CCMP1102</name>
    <dbReference type="NCBI Taxonomy" id="635003"/>
    <lineage>
        <taxon>Eukaryota</taxon>
        <taxon>Sar</taxon>
        <taxon>Stramenopiles</taxon>
        <taxon>Ochrophyta</taxon>
        <taxon>Bacillariophyta</taxon>
        <taxon>Bacillariophyceae</taxon>
        <taxon>Bacillariophycidae</taxon>
        <taxon>Bacillariales</taxon>
        <taxon>Bacillariaceae</taxon>
        <taxon>Fragilariopsis</taxon>
    </lineage>
</organism>
<feature type="region of interest" description="Disordered" evidence="1">
    <location>
        <begin position="29"/>
        <end position="77"/>
    </location>
</feature>
<feature type="compositionally biased region" description="Low complexity" evidence="1">
    <location>
        <begin position="591"/>
        <end position="601"/>
    </location>
</feature>
<protein>
    <submittedName>
        <fullName evidence="3">Uncharacterized protein</fullName>
    </submittedName>
</protein>
<feature type="compositionally biased region" description="Basic and acidic residues" evidence="1">
    <location>
        <begin position="48"/>
        <end position="60"/>
    </location>
</feature>
<feature type="compositionally biased region" description="Basic and acidic residues" evidence="1">
    <location>
        <begin position="602"/>
        <end position="612"/>
    </location>
</feature>
<dbReference type="KEGG" id="fcy:FRACYDRAFT_248077"/>
<accession>A0A1E7EVD8</accession>